<name>A0A2P4P3I8_RHIID</name>
<dbReference type="AlphaFoldDB" id="A0A2P4P3I8"/>
<dbReference type="Proteomes" id="UP000018888">
    <property type="component" value="Unassembled WGS sequence"/>
</dbReference>
<evidence type="ECO:0000313" key="2">
    <source>
        <dbReference type="Proteomes" id="UP000018888"/>
    </source>
</evidence>
<keyword evidence="2" id="KW-1185">Reference proteome</keyword>
<gene>
    <name evidence="1" type="ORF">GLOIN_2v1788539</name>
</gene>
<evidence type="ECO:0000313" key="1">
    <source>
        <dbReference type="EMBL" id="POG59951.1"/>
    </source>
</evidence>
<comment type="caution">
    <text evidence="1">The sequence shown here is derived from an EMBL/GenBank/DDBJ whole genome shotgun (WGS) entry which is preliminary data.</text>
</comment>
<accession>A0A2P4P3I8</accession>
<sequence>MDYHRNNNEFFAALVRKFTQERLPERRPADYKRIEHLYTKSRLPGRIDFTDNHFTDNYLTDRRILPKIISPTREFMIKVRVR</sequence>
<protein>
    <submittedName>
        <fullName evidence="1">Uncharacterized protein</fullName>
    </submittedName>
</protein>
<reference evidence="1 2" key="1">
    <citation type="journal article" date="2013" name="Proc. Natl. Acad. Sci. U.S.A.">
        <title>Genome of an arbuscular mycorrhizal fungus provides insight into the oldest plant symbiosis.</title>
        <authorList>
            <person name="Tisserant E."/>
            <person name="Malbreil M."/>
            <person name="Kuo A."/>
            <person name="Kohler A."/>
            <person name="Symeonidi A."/>
            <person name="Balestrini R."/>
            <person name="Charron P."/>
            <person name="Duensing N."/>
            <person name="Frei Dit Frey N."/>
            <person name="Gianinazzi-Pearson V."/>
            <person name="Gilbert L.B."/>
            <person name="Handa Y."/>
            <person name="Herr J.R."/>
            <person name="Hijri M."/>
            <person name="Koul R."/>
            <person name="Kawaguchi M."/>
            <person name="Krajinski F."/>
            <person name="Lammers P.J."/>
            <person name="Masclaux F.G."/>
            <person name="Murat C."/>
            <person name="Morin E."/>
            <person name="Ndikumana S."/>
            <person name="Pagni M."/>
            <person name="Petitpierre D."/>
            <person name="Requena N."/>
            <person name="Rosikiewicz P."/>
            <person name="Riley R."/>
            <person name="Saito K."/>
            <person name="San Clemente H."/>
            <person name="Shapiro H."/>
            <person name="van Tuinen D."/>
            <person name="Becard G."/>
            <person name="Bonfante P."/>
            <person name="Paszkowski U."/>
            <person name="Shachar-Hill Y.Y."/>
            <person name="Tuskan G.A."/>
            <person name="Young P.W."/>
            <person name="Sanders I.R."/>
            <person name="Henrissat B."/>
            <person name="Rensing S.A."/>
            <person name="Grigoriev I.V."/>
            <person name="Corradi N."/>
            <person name="Roux C."/>
            <person name="Martin F."/>
        </authorList>
    </citation>
    <scope>NUCLEOTIDE SEQUENCE [LARGE SCALE GENOMIC DNA]</scope>
    <source>
        <strain evidence="1 2">DAOM 197198</strain>
    </source>
</reference>
<dbReference type="VEuPathDB" id="FungiDB:RhiirFUN_026260"/>
<dbReference type="EMBL" id="AUPC02000420">
    <property type="protein sequence ID" value="POG59951.1"/>
    <property type="molecule type" value="Genomic_DNA"/>
</dbReference>
<organism evidence="1 2">
    <name type="scientific">Rhizophagus irregularis (strain DAOM 181602 / DAOM 197198 / MUCL 43194)</name>
    <name type="common">Arbuscular mycorrhizal fungus</name>
    <name type="synonym">Glomus intraradices</name>
    <dbReference type="NCBI Taxonomy" id="747089"/>
    <lineage>
        <taxon>Eukaryota</taxon>
        <taxon>Fungi</taxon>
        <taxon>Fungi incertae sedis</taxon>
        <taxon>Mucoromycota</taxon>
        <taxon>Glomeromycotina</taxon>
        <taxon>Glomeromycetes</taxon>
        <taxon>Glomerales</taxon>
        <taxon>Glomeraceae</taxon>
        <taxon>Rhizophagus</taxon>
    </lineage>
</organism>
<proteinExistence type="predicted"/>
<reference evidence="1 2" key="2">
    <citation type="journal article" date="2018" name="New Phytol.">
        <title>High intraspecific genome diversity in the model arbuscular mycorrhizal symbiont Rhizophagus irregularis.</title>
        <authorList>
            <person name="Chen E.C.H."/>
            <person name="Morin E."/>
            <person name="Beaudet D."/>
            <person name="Noel J."/>
            <person name="Yildirir G."/>
            <person name="Ndikumana S."/>
            <person name="Charron P."/>
            <person name="St-Onge C."/>
            <person name="Giorgi J."/>
            <person name="Kruger M."/>
            <person name="Marton T."/>
            <person name="Ropars J."/>
            <person name="Grigoriev I.V."/>
            <person name="Hainaut M."/>
            <person name="Henrissat B."/>
            <person name="Roux C."/>
            <person name="Martin F."/>
            <person name="Corradi N."/>
        </authorList>
    </citation>
    <scope>NUCLEOTIDE SEQUENCE [LARGE SCALE GENOMIC DNA]</scope>
    <source>
        <strain evidence="1 2">DAOM 197198</strain>
    </source>
</reference>